<geneLocation type="plasmid" evidence="6 7">
    <name>unnamed</name>
</geneLocation>
<keyword evidence="3" id="KW-0238">DNA-binding</keyword>
<dbReference type="Proteomes" id="UP000323565">
    <property type="component" value="Plasmid unnamed"/>
</dbReference>
<protein>
    <submittedName>
        <fullName evidence="6">LysR family transcriptional regulator</fullName>
    </submittedName>
</protein>
<evidence type="ECO:0000313" key="7">
    <source>
        <dbReference type="Proteomes" id="UP000323565"/>
    </source>
</evidence>
<dbReference type="PROSITE" id="PS50931">
    <property type="entry name" value="HTH_LYSR"/>
    <property type="match status" value="1"/>
</dbReference>
<keyword evidence="6" id="KW-0614">Plasmid</keyword>
<dbReference type="PRINTS" id="PR00039">
    <property type="entry name" value="HTHLYSR"/>
</dbReference>
<dbReference type="SUPFAM" id="SSF46785">
    <property type="entry name" value="Winged helix' DNA-binding domain"/>
    <property type="match status" value="1"/>
</dbReference>
<proteinExistence type="inferred from homology"/>
<evidence type="ECO:0000256" key="3">
    <source>
        <dbReference type="ARBA" id="ARBA00023125"/>
    </source>
</evidence>
<dbReference type="Gene3D" id="1.10.10.10">
    <property type="entry name" value="Winged helix-like DNA-binding domain superfamily/Winged helix DNA-binding domain"/>
    <property type="match status" value="1"/>
</dbReference>
<dbReference type="PANTHER" id="PTHR30346:SF0">
    <property type="entry name" value="HCA OPERON TRANSCRIPTIONAL ACTIVATOR HCAR"/>
    <property type="match status" value="1"/>
</dbReference>
<keyword evidence="2" id="KW-0805">Transcription regulation</keyword>
<evidence type="ECO:0000313" key="6">
    <source>
        <dbReference type="EMBL" id="QEH94768.1"/>
    </source>
</evidence>
<evidence type="ECO:0000256" key="2">
    <source>
        <dbReference type="ARBA" id="ARBA00023015"/>
    </source>
</evidence>
<gene>
    <name evidence="6" type="ORF">FV141_14180</name>
</gene>
<dbReference type="InterPro" id="IPR000847">
    <property type="entry name" value="LysR_HTH_N"/>
</dbReference>
<feature type="domain" description="HTH lysR-type" evidence="5">
    <location>
        <begin position="1"/>
        <end position="59"/>
    </location>
</feature>
<accession>A0ABX5ZD14</accession>
<dbReference type="Pfam" id="PF00126">
    <property type="entry name" value="HTH_1"/>
    <property type="match status" value="1"/>
</dbReference>
<evidence type="ECO:0000259" key="5">
    <source>
        <dbReference type="PROSITE" id="PS50931"/>
    </source>
</evidence>
<name>A0ABX5ZD14_9MICO</name>
<sequence>MDILRHVAFYVAVAEHRHFGHAADSLGIAQPPLSAGIKRLERHLGVRLFDRNARSVNLTEAGRDLLPDARQLLKDAADFELAGRTWESRLVARVGFCS</sequence>
<reference evidence="6 7" key="1">
    <citation type="submission" date="2019-08" db="EMBL/GenBank/DDBJ databases">
        <title>Dermacoccus abyssi strain HZAU 226, whole genome Nanopore sequencing project.</title>
        <authorList>
            <person name="Guo A."/>
            <person name="Zhang X."/>
            <person name="Ruan Y."/>
            <person name="Liu W."/>
            <person name="Chen Q."/>
            <person name="Gu L."/>
        </authorList>
    </citation>
    <scope>NUCLEOTIDE SEQUENCE [LARGE SCALE GENOMIC DNA]</scope>
    <source>
        <strain evidence="6 7">HZAU 226</strain>
        <plasmid evidence="6 7">unnamed</plasmid>
    </source>
</reference>
<comment type="similarity">
    <text evidence="1">Belongs to the LysR transcriptional regulatory family.</text>
</comment>
<evidence type="ECO:0000256" key="1">
    <source>
        <dbReference type="ARBA" id="ARBA00009437"/>
    </source>
</evidence>
<dbReference type="InterPro" id="IPR036388">
    <property type="entry name" value="WH-like_DNA-bd_sf"/>
</dbReference>
<organism evidence="6 7">
    <name type="scientific">Dermacoccus abyssi</name>
    <dbReference type="NCBI Taxonomy" id="322596"/>
    <lineage>
        <taxon>Bacteria</taxon>
        <taxon>Bacillati</taxon>
        <taxon>Actinomycetota</taxon>
        <taxon>Actinomycetes</taxon>
        <taxon>Micrococcales</taxon>
        <taxon>Dermacoccaceae</taxon>
        <taxon>Dermacoccus</taxon>
    </lineage>
</organism>
<evidence type="ECO:0000256" key="4">
    <source>
        <dbReference type="ARBA" id="ARBA00023163"/>
    </source>
</evidence>
<dbReference type="PANTHER" id="PTHR30346">
    <property type="entry name" value="TRANSCRIPTIONAL DUAL REGULATOR HCAR-RELATED"/>
    <property type="match status" value="1"/>
</dbReference>
<dbReference type="EMBL" id="CP043032">
    <property type="protein sequence ID" value="QEH94768.1"/>
    <property type="molecule type" value="Genomic_DNA"/>
</dbReference>
<keyword evidence="4" id="KW-0804">Transcription</keyword>
<dbReference type="InterPro" id="IPR036390">
    <property type="entry name" value="WH_DNA-bd_sf"/>
</dbReference>
<keyword evidence="7" id="KW-1185">Reference proteome</keyword>